<dbReference type="SMART" id="SM00825">
    <property type="entry name" value="PKS_KS"/>
    <property type="match status" value="1"/>
</dbReference>
<comment type="caution">
    <text evidence="10">The sequence shown here is derived from an EMBL/GenBank/DDBJ whole genome shotgun (WGS) entry which is preliminary data.</text>
</comment>
<evidence type="ECO:0000313" key="10">
    <source>
        <dbReference type="EMBL" id="GHD52867.1"/>
    </source>
</evidence>
<dbReference type="Pfam" id="PF16197">
    <property type="entry name" value="KAsynt_C_assoc"/>
    <property type="match status" value="1"/>
</dbReference>
<feature type="active site" description="Proton acceptor; for dehydratase activity" evidence="6">
    <location>
        <position position="947"/>
    </location>
</feature>
<keyword evidence="2" id="KW-0597">Phosphoprotein</keyword>
<dbReference type="InterPro" id="IPR049552">
    <property type="entry name" value="PKS_DH_N"/>
</dbReference>
<dbReference type="Proteomes" id="UP000630353">
    <property type="component" value="Unassembled WGS sequence"/>
</dbReference>
<dbReference type="Pfam" id="PF21089">
    <property type="entry name" value="PKS_DH_N"/>
    <property type="match status" value="1"/>
</dbReference>
<dbReference type="InterPro" id="IPR049900">
    <property type="entry name" value="PKS_mFAS_DH"/>
</dbReference>
<dbReference type="SMART" id="SM00826">
    <property type="entry name" value="PKS_DH"/>
    <property type="match status" value="1"/>
</dbReference>
<dbReference type="Gene3D" id="3.40.366.10">
    <property type="entry name" value="Malonyl-Coenzyme A Acyl Carrier Protein, domain 2"/>
    <property type="match status" value="1"/>
</dbReference>
<dbReference type="SMART" id="SM01294">
    <property type="entry name" value="PKS_PP_betabranch"/>
    <property type="match status" value="1"/>
</dbReference>
<evidence type="ECO:0000313" key="11">
    <source>
        <dbReference type="Proteomes" id="UP000630353"/>
    </source>
</evidence>
<dbReference type="InterPro" id="IPR050091">
    <property type="entry name" value="PKS_NRPS_Biosynth_Enz"/>
</dbReference>
<accession>A0A918XU78</accession>
<dbReference type="Pfam" id="PF08242">
    <property type="entry name" value="Methyltransf_12"/>
    <property type="match status" value="1"/>
</dbReference>
<dbReference type="InterPro" id="IPR020807">
    <property type="entry name" value="PKS_DH"/>
</dbReference>
<evidence type="ECO:0000256" key="5">
    <source>
        <dbReference type="ARBA" id="ARBA00054155"/>
    </source>
</evidence>
<dbReference type="SMART" id="SM00822">
    <property type="entry name" value="PKS_KR"/>
    <property type="match status" value="1"/>
</dbReference>
<dbReference type="InterPro" id="IPR016035">
    <property type="entry name" value="Acyl_Trfase/lysoPLipase"/>
</dbReference>
<dbReference type="InterPro" id="IPR014031">
    <property type="entry name" value="Ketoacyl_synth_C"/>
</dbReference>
<dbReference type="SUPFAM" id="SSF53901">
    <property type="entry name" value="Thiolase-like"/>
    <property type="match status" value="1"/>
</dbReference>
<dbReference type="SUPFAM" id="SSF51735">
    <property type="entry name" value="NAD(P)-binding Rossmann-fold domains"/>
    <property type="match status" value="2"/>
</dbReference>
<dbReference type="InterPro" id="IPR036736">
    <property type="entry name" value="ACP-like_sf"/>
</dbReference>
<feature type="region of interest" description="C-terminal hotdog fold" evidence="6">
    <location>
        <begin position="1051"/>
        <end position="1197"/>
    </location>
</feature>
<dbReference type="PROSITE" id="PS50075">
    <property type="entry name" value="CARRIER"/>
    <property type="match status" value="1"/>
</dbReference>
<evidence type="ECO:0000256" key="2">
    <source>
        <dbReference type="ARBA" id="ARBA00022553"/>
    </source>
</evidence>
<dbReference type="GO" id="GO:0004315">
    <property type="term" value="F:3-oxoacyl-[acyl-carrier-protein] synthase activity"/>
    <property type="evidence" value="ECO:0007669"/>
    <property type="project" value="InterPro"/>
</dbReference>
<sequence>MPDFEAPDQDAAAGSAPVDTALQLRRAIAAVAGMRQKLEAVEAKAHEPIAIVGMACRFPGAPDLDSYWRLLDEGRDAISEVPRERWDVDALYDPDPDAPGKMNSRWGGFVDGVDRFDAGFFGISPREAVGIDPQQRLLLETVWHALEDAALPPDDLEGSRTGVYVGLSTADYAQVLADREDGVDWIDAHASLGNSAAVAAGRLSYTLGLQGPAMVVDTACSSSLVSVHLAVQALRSGEIGLGLAAGVNLILSPELTIGFSKARMMAADGRCKTLDAGADGYVRSEGCGVVVLKRLSDAVADGDYVHAVVLGSAVNQDGRSNGLTAPNGPAQVAVIRSALADAGILPEAVSYLEMHGTGTPLGDPIEARALATVFGETHRPHVGSVKTNIGHLEAAAGMAGLIKVALAVGRGRIPAHLNFHTLNPHIAADGFPFQVPTATVPWQPPGGRRVAGVSSFGFSGTNGHVIVAEPPEPAPPSGATRPVEVLALSARDPEALEDLRGAVEATLGEPAVDLEGLAATLSAGRSHHPHRLAVAAADPAEARKALAAATPERAAETPAVGFLFTGQGCQYPGMARGLMAEPAFRDVIERCTEALGDRLGRPLSALLADDTAALDSTALVQPLLFAVEVATASLWRSWGVEPAVVLGHSVGEVAAACVAGAISVEDGVAFIAERGRLMQERAGLGGMAAALAPEAEVARVIDGTGAVVAALNGPANTVIAGDAAAMARAVAALERAGLSTQKLEVATAFHSPVLDPCLDGIQRAADAAEWTPMRLPLASNLTGSLVQRFDSNYWRRQARGAVRFADGLRAVLDKGCRVLVEVGPHPVLSTLGRTVDAEAVYLPSLRRGGDDRRMVAEALARLYTLGAPVEWEAYHGPGWRRAAAPLYPFRRERYWPEPKAQSAARSVAGPRRRLEHPLLGARIPSPIEATLYEARLDTRSVPFLADHVVFGEVVVPGAMHAVLGMAMAEIQGHGIPAVADLVFSEPLTVPVGGVSVQCVLEPDGGYTVNGLDEGGQAGGGEWVPHASGRIDPEAGPVPEALDLDALRSRLAEDEAGPEALFAMLGERGIELGASFRGLHAIWRGDGEALAEIVRPAALAEAAARLPIHPAVLDSCFQLLGATFAGEGTAGGFLPLSIDRVRLWRRPGERFYCHARIADSGPSREIAVGHFVLTDADGTVLAAVDGLQIKRVVGPGARDPVADSLLAVDWVPAPVSDIDWADPAALAAAAAAEAATRIAELPASTLADDLERLAAACARDALAALGAGSDGDPGAHGVADRHARLFRRLSVLASAAGEEDGYMLAARLRADYPDNELEVELVARCGGGLPGVLRGEADPLQLLFADGSSSVYAGGGLAETANAMAAAALRAAAGRRGDGQPLRILEIGAGTGATTGALLAALEDVPAVDYRFTDVSAGFLASAESAFGGRPGMRFELLDLEQDPAGQGFAPGGADVVVAANVVHATVDLRQSLRHIRQALAPGGLLLLVESTAPQSWWDIVFGLTEGWWRFQDTDLRPDHPLLPAGRWQDVLAEAGFAGAEAVAADSEGRQSVILARAAAARPFLAVHDGRDGPAAELAEALTAALSERGHPARALAAKAAIGAVAAEPATVVYTGGVGAGDQRHLKDAFGLTRALAEAGRDGLLLVTRGAQTEGASLDGVEGASLTGFGRVAALELPELGCRWVDLDPAGDPLEALLTEVLTGDAEAEIAWRDGTRLAARLAPHPLPSAEPSFAADGTYLVTGGFGGLGPLLADWLLEHGAGSVVLTGRREPEAATAKRLAGRGSALQARVVDVTDEAAMAALLAGIDSGDRPLKGVFHLAGSVADGTIVAQSWDGFASVLRAKVGGARILDRLTRDRMLDHFVLFSTSASLIGNPGQANHAAANAYLDALARARRAAGLPGLSVNWGAWGEVGAVVEGAYSEDMAGRGVRPIDPRNGLDGLARAMVGDRGQIGFVDVDWQTFLAGYGEAVPAYLERFRPAATVRKPRRAASAPARRSSTDIPARLAEAKPEARQALLGELLLAEAAAVLGVGDPARIDPTQALNELGLDSLLALELRNRLSAALGATQPATLLFNYPSVAALTEHFAAGLLDGVPAAASKPERAPEPTYDAEIGTMSDGEIEALIDAELANLGGG</sequence>
<gene>
    <name evidence="10" type="ORF">GCM10017083_28800</name>
</gene>
<feature type="domain" description="Ketosynthase family 3 (KS3)" evidence="8">
    <location>
        <begin position="46"/>
        <end position="469"/>
    </location>
</feature>
<dbReference type="GO" id="GO:0004312">
    <property type="term" value="F:fatty acid synthase activity"/>
    <property type="evidence" value="ECO:0007669"/>
    <property type="project" value="TreeGrafter"/>
</dbReference>
<dbReference type="InterPro" id="IPR013968">
    <property type="entry name" value="PKS_KR"/>
</dbReference>
<dbReference type="InterPro" id="IPR020841">
    <property type="entry name" value="PKS_Beta-ketoAc_synthase_dom"/>
</dbReference>
<feature type="domain" description="Carrier" evidence="7">
    <location>
        <begin position="2016"/>
        <end position="2091"/>
    </location>
</feature>
<dbReference type="InterPro" id="IPR036291">
    <property type="entry name" value="NAD(P)-bd_dom_sf"/>
</dbReference>
<dbReference type="SUPFAM" id="SSF47336">
    <property type="entry name" value="ACP-like"/>
    <property type="match status" value="1"/>
</dbReference>
<dbReference type="CDD" id="cd08955">
    <property type="entry name" value="KR_2_FAS_SDR_x"/>
    <property type="match status" value="1"/>
</dbReference>
<dbReference type="InterPro" id="IPR018201">
    <property type="entry name" value="Ketoacyl_synth_AS"/>
</dbReference>
<evidence type="ECO:0000256" key="6">
    <source>
        <dbReference type="PROSITE-ProRule" id="PRU01363"/>
    </source>
</evidence>
<dbReference type="InterPro" id="IPR049551">
    <property type="entry name" value="PKS_DH_C"/>
</dbReference>
<evidence type="ECO:0000259" key="7">
    <source>
        <dbReference type="PROSITE" id="PS50075"/>
    </source>
</evidence>
<dbReference type="SUPFAM" id="SSF52151">
    <property type="entry name" value="FabD/lysophospholipase-like"/>
    <property type="match status" value="1"/>
</dbReference>
<evidence type="ECO:0000256" key="1">
    <source>
        <dbReference type="ARBA" id="ARBA00022450"/>
    </source>
</evidence>
<dbReference type="InterPro" id="IPR020806">
    <property type="entry name" value="PKS_PP-bd"/>
</dbReference>
<evidence type="ECO:0000256" key="3">
    <source>
        <dbReference type="ARBA" id="ARBA00022679"/>
    </source>
</evidence>
<proteinExistence type="predicted"/>
<dbReference type="SMART" id="SM00823">
    <property type="entry name" value="PKS_PP"/>
    <property type="match status" value="1"/>
</dbReference>
<dbReference type="InterPro" id="IPR009081">
    <property type="entry name" value="PP-bd_ACP"/>
</dbReference>
<dbReference type="PROSITE" id="PS52004">
    <property type="entry name" value="KS3_2"/>
    <property type="match status" value="1"/>
</dbReference>
<dbReference type="PROSITE" id="PS52019">
    <property type="entry name" value="PKS_MFAS_DH"/>
    <property type="match status" value="1"/>
</dbReference>
<dbReference type="InterPro" id="IPR029063">
    <property type="entry name" value="SAM-dependent_MTases_sf"/>
</dbReference>
<dbReference type="PANTHER" id="PTHR43775:SF37">
    <property type="entry name" value="SI:DKEY-61P9.11"/>
    <property type="match status" value="1"/>
</dbReference>
<feature type="active site" description="Proton donor; for dehydratase activity" evidence="6">
    <location>
        <position position="1113"/>
    </location>
</feature>
<dbReference type="InterPro" id="IPR032821">
    <property type="entry name" value="PKS_assoc"/>
</dbReference>
<evidence type="ECO:0008006" key="12">
    <source>
        <dbReference type="Google" id="ProtNLM"/>
    </source>
</evidence>
<dbReference type="GO" id="GO:0006633">
    <property type="term" value="P:fatty acid biosynthetic process"/>
    <property type="evidence" value="ECO:0007669"/>
    <property type="project" value="InterPro"/>
</dbReference>
<dbReference type="PROSITE" id="PS00012">
    <property type="entry name" value="PHOSPHOPANTETHEINE"/>
    <property type="match status" value="1"/>
</dbReference>
<keyword evidence="11" id="KW-1185">Reference proteome</keyword>
<dbReference type="InterPro" id="IPR014030">
    <property type="entry name" value="Ketoacyl_synth_N"/>
</dbReference>
<dbReference type="GO" id="GO:0031177">
    <property type="term" value="F:phosphopantetheine binding"/>
    <property type="evidence" value="ECO:0007669"/>
    <property type="project" value="InterPro"/>
</dbReference>
<evidence type="ECO:0000259" key="8">
    <source>
        <dbReference type="PROSITE" id="PS52004"/>
    </source>
</evidence>
<dbReference type="Gene3D" id="3.40.50.720">
    <property type="entry name" value="NAD(P)-binding Rossmann-like Domain"/>
    <property type="match status" value="1"/>
</dbReference>
<dbReference type="FunFam" id="3.40.47.10:FF:000019">
    <property type="entry name" value="Polyketide synthase type I"/>
    <property type="match status" value="1"/>
</dbReference>
<protein>
    <recommendedName>
        <fullName evidence="12">Acyl transferase domain-containing protein</fullName>
    </recommendedName>
</protein>
<dbReference type="Gene3D" id="1.10.1200.10">
    <property type="entry name" value="ACP-like"/>
    <property type="match status" value="1"/>
</dbReference>
<dbReference type="Gene3D" id="3.10.129.110">
    <property type="entry name" value="Polyketide synthase dehydratase"/>
    <property type="match status" value="1"/>
</dbReference>
<dbReference type="SUPFAM" id="SSF53335">
    <property type="entry name" value="S-adenosyl-L-methionine-dependent methyltransferases"/>
    <property type="match status" value="1"/>
</dbReference>
<feature type="region of interest" description="N-terminal hotdog fold" evidence="6">
    <location>
        <begin position="916"/>
        <end position="1037"/>
    </location>
</feature>
<dbReference type="Gene3D" id="3.40.47.10">
    <property type="match status" value="1"/>
</dbReference>
<dbReference type="InterPro" id="IPR014043">
    <property type="entry name" value="Acyl_transferase_dom"/>
</dbReference>
<dbReference type="Pfam" id="PF08659">
    <property type="entry name" value="KR"/>
    <property type="match status" value="1"/>
</dbReference>
<dbReference type="CDD" id="cd00833">
    <property type="entry name" value="PKS"/>
    <property type="match status" value="1"/>
</dbReference>
<dbReference type="InterPro" id="IPR016039">
    <property type="entry name" value="Thiolase-like"/>
</dbReference>
<dbReference type="PROSITE" id="PS00606">
    <property type="entry name" value="KS3_1"/>
    <property type="match status" value="1"/>
</dbReference>
<comment type="function">
    <text evidence="5">Involved in production of the polyketide antibiotic thailandamide.</text>
</comment>
<dbReference type="InterPro" id="IPR001227">
    <property type="entry name" value="Ac_transferase_dom_sf"/>
</dbReference>
<dbReference type="Pfam" id="PF00550">
    <property type="entry name" value="PP-binding"/>
    <property type="match status" value="1"/>
</dbReference>
<reference evidence="10" key="1">
    <citation type="journal article" date="2014" name="Int. J. Syst. Evol. Microbiol.">
        <title>Complete genome sequence of Corynebacterium casei LMG S-19264T (=DSM 44701T), isolated from a smear-ripened cheese.</title>
        <authorList>
            <consortium name="US DOE Joint Genome Institute (JGI-PGF)"/>
            <person name="Walter F."/>
            <person name="Albersmeier A."/>
            <person name="Kalinowski J."/>
            <person name="Ruckert C."/>
        </authorList>
    </citation>
    <scope>NUCLEOTIDE SEQUENCE</scope>
    <source>
        <strain evidence="10">KCTC 42651</strain>
    </source>
</reference>
<feature type="domain" description="PKS/mFAS DH" evidence="9">
    <location>
        <begin position="916"/>
        <end position="1197"/>
    </location>
</feature>
<dbReference type="InterPro" id="IPR006162">
    <property type="entry name" value="Ppantetheine_attach_site"/>
</dbReference>
<dbReference type="Gene3D" id="3.30.70.3290">
    <property type="match status" value="1"/>
</dbReference>
<keyword evidence="4" id="KW-0511">Multifunctional enzyme</keyword>
<keyword evidence="1" id="KW-0596">Phosphopantetheine</keyword>
<dbReference type="PANTHER" id="PTHR43775">
    <property type="entry name" value="FATTY ACID SYNTHASE"/>
    <property type="match status" value="1"/>
</dbReference>
<evidence type="ECO:0000259" key="9">
    <source>
        <dbReference type="PROSITE" id="PS52019"/>
    </source>
</evidence>
<dbReference type="InterPro" id="IPR016036">
    <property type="entry name" value="Malonyl_transacylase_ACP-bd"/>
</dbReference>
<dbReference type="Pfam" id="PF02801">
    <property type="entry name" value="Ketoacyl-synt_C"/>
    <property type="match status" value="1"/>
</dbReference>
<dbReference type="Pfam" id="PF00698">
    <property type="entry name" value="Acyl_transf_1"/>
    <property type="match status" value="1"/>
</dbReference>
<dbReference type="InterPro" id="IPR013217">
    <property type="entry name" value="Methyltransf_12"/>
</dbReference>
<name>A0A918XU78_9PROT</name>
<dbReference type="Pfam" id="PF14765">
    <property type="entry name" value="PS-DH"/>
    <property type="match status" value="1"/>
</dbReference>
<dbReference type="SMART" id="SM00827">
    <property type="entry name" value="PKS_AT"/>
    <property type="match status" value="1"/>
</dbReference>
<dbReference type="Gene3D" id="3.40.50.150">
    <property type="entry name" value="Vaccinia Virus protein VP39"/>
    <property type="match status" value="1"/>
</dbReference>
<evidence type="ECO:0000256" key="4">
    <source>
        <dbReference type="ARBA" id="ARBA00023268"/>
    </source>
</evidence>
<reference evidence="10" key="2">
    <citation type="submission" date="2020-09" db="EMBL/GenBank/DDBJ databases">
        <authorList>
            <person name="Sun Q."/>
            <person name="Kim S."/>
        </authorList>
    </citation>
    <scope>NUCLEOTIDE SEQUENCE</scope>
    <source>
        <strain evidence="10">KCTC 42651</strain>
    </source>
</reference>
<dbReference type="SUPFAM" id="SSF55048">
    <property type="entry name" value="Probable ACP-binding domain of malonyl-CoA ACP transacylase"/>
    <property type="match status" value="1"/>
</dbReference>
<dbReference type="EMBL" id="BMZS01000006">
    <property type="protein sequence ID" value="GHD52867.1"/>
    <property type="molecule type" value="Genomic_DNA"/>
</dbReference>
<dbReference type="InterPro" id="IPR057326">
    <property type="entry name" value="KR_dom"/>
</dbReference>
<dbReference type="Pfam" id="PF00109">
    <property type="entry name" value="ketoacyl-synt"/>
    <property type="match status" value="1"/>
</dbReference>
<dbReference type="RefSeq" id="WP_189990766.1">
    <property type="nucleotide sequence ID" value="NZ_BMZS01000006.1"/>
</dbReference>
<organism evidence="10 11">
    <name type="scientific">Thalassobaculum fulvum</name>
    <dbReference type="NCBI Taxonomy" id="1633335"/>
    <lineage>
        <taxon>Bacteria</taxon>
        <taxon>Pseudomonadati</taxon>
        <taxon>Pseudomonadota</taxon>
        <taxon>Alphaproteobacteria</taxon>
        <taxon>Rhodospirillales</taxon>
        <taxon>Thalassobaculaceae</taxon>
        <taxon>Thalassobaculum</taxon>
    </lineage>
</organism>
<dbReference type="InterPro" id="IPR042104">
    <property type="entry name" value="PKS_dehydratase_sf"/>
</dbReference>
<keyword evidence="3" id="KW-0808">Transferase</keyword>